<evidence type="ECO:0000256" key="5">
    <source>
        <dbReference type="ARBA" id="ARBA00022490"/>
    </source>
</evidence>
<dbReference type="SMART" id="SM00220">
    <property type="entry name" value="S_TKc"/>
    <property type="match status" value="1"/>
</dbReference>
<dbReference type="InterPro" id="IPR011009">
    <property type="entry name" value="Kinase-like_dom_sf"/>
</dbReference>
<evidence type="ECO:0000256" key="7">
    <source>
        <dbReference type="ARBA" id="ARBA00022553"/>
    </source>
</evidence>
<dbReference type="InterPro" id="IPR017441">
    <property type="entry name" value="Protein_kinase_ATP_BS"/>
</dbReference>
<comment type="similarity">
    <text evidence="3">Belongs to the protein kinase superfamily. STE Ser/Thr protein kinase family. STE20 subfamily.</text>
</comment>
<dbReference type="AlphaFoldDB" id="A0A3N4HEP1"/>
<dbReference type="SUPFAM" id="SSF56112">
    <property type="entry name" value="Protein kinase-like (PK-like)"/>
    <property type="match status" value="1"/>
</dbReference>
<keyword evidence="8" id="KW-0808">Transferase</keyword>
<evidence type="ECO:0000256" key="15">
    <source>
        <dbReference type="ARBA" id="ARBA00048679"/>
    </source>
</evidence>
<evidence type="ECO:0000256" key="14">
    <source>
        <dbReference type="ARBA" id="ARBA00047899"/>
    </source>
</evidence>
<dbReference type="GO" id="GO:0004674">
    <property type="term" value="F:protein serine/threonine kinase activity"/>
    <property type="evidence" value="ECO:0007669"/>
    <property type="project" value="UniProtKB-KW"/>
</dbReference>
<evidence type="ECO:0000256" key="16">
    <source>
        <dbReference type="PROSITE-ProRule" id="PRU10141"/>
    </source>
</evidence>
<evidence type="ECO:0000256" key="8">
    <source>
        <dbReference type="ARBA" id="ARBA00022679"/>
    </source>
</evidence>
<dbReference type="PANTHER" id="PTHR48012:SF27">
    <property type="entry name" value="SERINE_THREONINE-PROTEIN KINASE SID1"/>
    <property type="match status" value="1"/>
</dbReference>
<reference evidence="18 19" key="1">
    <citation type="journal article" date="2018" name="Nat. Ecol. Evol.">
        <title>Pezizomycetes genomes reveal the molecular basis of ectomycorrhizal truffle lifestyle.</title>
        <authorList>
            <person name="Murat C."/>
            <person name="Payen T."/>
            <person name="Noel B."/>
            <person name="Kuo A."/>
            <person name="Morin E."/>
            <person name="Chen J."/>
            <person name="Kohler A."/>
            <person name="Krizsan K."/>
            <person name="Balestrini R."/>
            <person name="Da Silva C."/>
            <person name="Montanini B."/>
            <person name="Hainaut M."/>
            <person name="Levati E."/>
            <person name="Barry K.W."/>
            <person name="Belfiori B."/>
            <person name="Cichocki N."/>
            <person name="Clum A."/>
            <person name="Dockter R.B."/>
            <person name="Fauchery L."/>
            <person name="Guy J."/>
            <person name="Iotti M."/>
            <person name="Le Tacon F."/>
            <person name="Lindquist E.A."/>
            <person name="Lipzen A."/>
            <person name="Malagnac F."/>
            <person name="Mello A."/>
            <person name="Molinier V."/>
            <person name="Miyauchi S."/>
            <person name="Poulain J."/>
            <person name="Riccioni C."/>
            <person name="Rubini A."/>
            <person name="Sitrit Y."/>
            <person name="Splivallo R."/>
            <person name="Traeger S."/>
            <person name="Wang M."/>
            <person name="Zifcakova L."/>
            <person name="Wipf D."/>
            <person name="Zambonelli A."/>
            <person name="Paolocci F."/>
            <person name="Nowrousian M."/>
            <person name="Ottonello S."/>
            <person name="Baldrian P."/>
            <person name="Spatafora J.W."/>
            <person name="Henrissat B."/>
            <person name="Nagy L.G."/>
            <person name="Aury J.M."/>
            <person name="Wincker P."/>
            <person name="Grigoriev I.V."/>
            <person name="Bonfante P."/>
            <person name="Martin F.M."/>
        </authorList>
    </citation>
    <scope>NUCLEOTIDE SEQUENCE [LARGE SCALE GENOMIC DNA]</scope>
    <source>
        <strain evidence="18 19">RN42</strain>
    </source>
</reference>
<keyword evidence="7" id="KW-0597">Phosphoprotein</keyword>
<proteinExistence type="inferred from homology"/>
<accession>A0A3N4HEP1</accession>
<feature type="non-terminal residue" evidence="18">
    <location>
        <position position="293"/>
    </location>
</feature>
<keyword evidence="13" id="KW-0460">Magnesium</keyword>
<feature type="domain" description="Protein kinase" evidence="17">
    <location>
        <begin position="5"/>
        <end position="256"/>
    </location>
</feature>
<keyword evidence="19" id="KW-1185">Reference proteome</keyword>
<evidence type="ECO:0000313" key="18">
    <source>
        <dbReference type="EMBL" id="RPA72067.1"/>
    </source>
</evidence>
<evidence type="ECO:0000256" key="9">
    <source>
        <dbReference type="ARBA" id="ARBA00022723"/>
    </source>
</evidence>
<feature type="binding site" evidence="16">
    <location>
        <position position="34"/>
    </location>
    <ligand>
        <name>ATP</name>
        <dbReference type="ChEBI" id="CHEBI:30616"/>
    </ligand>
</feature>
<comment type="cofactor">
    <cofactor evidence="1">
        <name>Mg(2+)</name>
        <dbReference type="ChEBI" id="CHEBI:18420"/>
    </cofactor>
</comment>
<dbReference type="Proteomes" id="UP000275078">
    <property type="component" value="Unassembled WGS sequence"/>
</dbReference>
<dbReference type="PROSITE" id="PS00107">
    <property type="entry name" value="PROTEIN_KINASE_ATP"/>
    <property type="match status" value="1"/>
</dbReference>
<dbReference type="PIRSF" id="PIRSF000654">
    <property type="entry name" value="Integrin-linked_kinase"/>
    <property type="match status" value="1"/>
</dbReference>
<evidence type="ECO:0000259" key="17">
    <source>
        <dbReference type="PROSITE" id="PS50011"/>
    </source>
</evidence>
<dbReference type="Gene3D" id="1.10.510.10">
    <property type="entry name" value="Transferase(Phosphotransferase) domain 1"/>
    <property type="match status" value="1"/>
</dbReference>
<keyword evidence="5" id="KW-0963">Cytoplasm</keyword>
<evidence type="ECO:0000313" key="19">
    <source>
        <dbReference type="Proteomes" id="UP000275078"/>
    </source>
</evidence>
<comment type="catalytic activity">
    <reaction evidence="15">
        <text>L-seryl-[protein] + ATP = O-phospho-L-seryl-[protein] + ADP + H(+)</text>
        <dbReference type="Rhea" id="RHEA:17989"/>
        <dbReference type="Rhea" id="RHEA-COMP:9863"/>
        <dbReference type="Rhea" id="RHEA-COMP:11604"/>
        <dbReference type="ChEBI" id="CHEBI:15378"/>
        <dbReference type="ChEBI" id="CHEBI:29999"/>
        <dbReference type="ChEBI" id="CHEBI:30616"/>
        <dbReference type="ChEBI" id="CHEBI:83421"/>
        <dbReference type="ChEBI" id="CHEBI:456216"/>
        <dbReference type="EC" id="2.7.11.1"/>
    </reaction>
</comment>
<comment type="catalytic activity">
    <reaction evidence="14">
        <text>L-threonyl-[protein] + ATP = O-phospho-L-threonyl-[protein] + ADP + H(+)</text>
        <dbReference type="Rhea" id="RHEA:46608"/>
        <dbReference type="Rhea" id="RHEA-COMP:11060"/>
        <dbReference type="Rhea" id="RHEA-COMP:11605"/>
        <dbReference type="ChEBI" id="CHEBI:15378"/>
        <dbReference type="ChEBI" id="CHEBI:30013"/>
        <dbReference type="ChEBI" id="CHEBI:30616"/>
        <dbReference type="ChEBI" id="CHEBI:61977"/>
        <dbReference type="ChEBI" id="CHEBI:456216"/>
        <dbReference type="EC" id="2.7.11.1"/>
    </reaction>
</comment>
<dbReference type="CDD" id="cd06609">
    <property type="entry name" value="STKc_MST3_like"/>
    <property type="match status" value="1"/>
</dbReference>
<comment type="subcellular location">
    <subcellularLocation>
        <location evidence="2">Cytoplasm</location>
    </subcellularLocation>
</comment>
<dbReference type="InterPro" id="IPR001245">
    <property type="entry name" value="Ser-Thr/Tyr_kinase_cat_dom"/>
</dbReference>
<dbReference type="EC" id="2.7.11.1" evidence="4"/>
<protein>
    <recommendedName>
        <fullName evidence="4">non-specific serine/threonine protein kinase</fullName>
        <ecNumber evidence="4">2.7.11.1</ecNumber>
    </recommendedName>
</protein>
<evidence type="ECO:0000256" key="3">
    <source>
        <dbReference type="ARBA" id="ARBA00008874"/>
    </source>
</evidence>
<dbReference type="InterPro" id="IPR000719">
    <property type="entry name" value="Prot_kinase_dom"/>
</dbReference>
<dbReference type="OrthoDB" id="248923at2759"/>
<evidence type="ECO:0000256" key="10">
    <source>
        <dbReference type="ARBA" id="ARBA00022741"/>
    </source>
</evidence>
<dbReference type="InterPro" id="IPR050629">
    <property type="entry name" value="STE20/SPS1-PAK"/>
</dbReference>
<sequence length="293" mass="32866">MAGKYQVLEELGSGSFGVVYKAMERATGNLVAIKQIDLESSDDDIYDIQQEIAVLSTCVSEHVTKYYESFVRGYKLWIVMEYLAGGSCLDLLRPGAFTEAHIAIILRELLLGLEYLHKENKIHRDVKAANVLLSAQGAVKLADFGVAAQLHGIRSVRNTFVGTPYWMAPEVIEQSNYDSKADIWSLGITAMEMANGEPPHADIHPMKVLFLIPKEPAPVLDEEKFSKDFCEFVALCVEKDAKKRPTAKELLKHRFIKSAGKCEGLVELIERRAQYDETKGRQIKLYTDTMSTM</sequence>
<dbReference type="GO" id="GO:0005524">
    <property type="term" value="F:ATP binding"/>
    <property type="evidence" value="ECO:0007669"/>
    <property type="project" value="UniProtKB-UniRule"/>
</dbReference>
<evidence type="ECO:0000256" key="4">
    <source>
        <dbReference type="ARBA" id="ARBA00012513"/>
    </source>
</evidence>
<keyword evidence="11 18" id="KW-0418">Kinase</keyword>
<keyword evidence="10 16" id="KW-0547">Nucleotide-binding</keyword>
<evidence type="ECO:0000256" key="13">
    <source>
        <dbReference type="ARBA" id="ARBA00022842"/>
    </source>
</evidence>
<keyword evidence="6" id="KW-0723">Serine/threonine-protein kinase</keyword>
<organism evidence="18 19">
    <name type="scientific">Ascobolus immersus RN42</name>
    <dbReference type="NCBI Taxonomy" id="1160509"/>
    <lineage>
        <taxon>Eukaryota</taxon>
        <taxon>Fungi</taxon>
        <taxon>Dikarya</taxon>
        <taxon>Ascomycota</taxon>
        <taxon>Pezizomycotina</taxon>
        <taxon>Pezizomycetes</taxon>
        <taxon>Pezizales</taxon>
        <taxon>Ascobolaceae</taxon>
        <taxon>Ascobolus</taxon>
    </lineage>
</organism>
<dbReference type="PROSITE" id="PS50011">
    <property type="entry name" value="PROTEIN_KINASE_DOM"/>
    <property type="match status" value="1"/>
</dbReference>
<gene>
    <name evidence="18" type="ORF">BJ508DRAFT_197819</name>
</gene>
<evidence type="ECO:0000256" key="1">
    <source>
        <dbReference type="ARBA" id="ARBA00001946"/>
    </source>
</evidence>
<keyword evidence="12 16" id="KW-0067">ATP-binding</keyword>
<dbReference type="GO" id="GO:0046872">
    <property type="term" value="F:metal ion binding"/>
    <property type="evidence" value="ECO:0007669"/>
    <property type="project" value="UniProtKB-KW"/>
</dbReference>
<dbReference type="Pfam" id="PF00069">
    <property type="entry name" value="Pkinase"/>
    <property type="match status" value="1"/>
</dbReference>
<evidence type="ECO:0000256" key="2">
    <source>
        <dbReference type="ARBA" id="ARBA00004496"/>
    </source>
</evidence>
<dbReference type="PRINTS" id="PR00109">
    <property type="entry name" value="TYRKINASE"/>
</dbReference>
<dbReference type="FunFam" id="1.10.510.10:FF:000411">
    <property type="entry name" value="Probable Ste20-like kinase Don3"/>
    <property type="match status" value="1"/>
</dbReference>
<evidence type="ECO:0000256" key="11">
    <source>
        <dbReference type="ARBA" id="ARBA00022777"/>
    </source>
</evidence>
<evidence type="ECO:0000256" key="12">
    <source>
        <dbReference type="ARBA" id="ARBA00022840"/>
    </source>
</evidence>
<dbReference type="EMBL" id="ML119882">
    <property type="protein sequence ID" value="RPA72067.1"/>
    <property type="molecule type" value="Genomic_DNA"/>
</dbReference>
<dbReference type="STRING" id="1160509.A0A3N4HEP1"/>
<name>A0A3N4HEP1_ASCIM</name>
<dbReference type="GO" id="GO:0005737">
    <property type="term" value="C:cytoplasm"/>
    <property type="evidence" value="ECO:0007669"/>
    <property type="project" value="UniProtKB-SubCell"/>
</dbReference>
<dbReference type="PANTHER" id="PTHR48012">
    <property type="entry name" value="STERILE20-LIKE KINASE, ISOFORM B-RELATED"/>
    <property type="match status" value="1"/>
</dbReference>
<evidence type="ECO:0000256" key="6">
    <source>
        <dbReference type="ARBA" id="ARBA00022527"/>
    </source>
</evidence>
<keyword evidence="9" id="KW-0479">Metal-binding</keyword>